<keyword evidence="3" id="KW-0732">Signal</keyword>
<comment type="similarity">
    <text evidence="1">Belongs to the sulfatase family.</text>
</comment>
<protein>
    <submittedName>
        <fullName evidence="5">Sulfatase-like hydrolase/transferase</fullName>
    </submittedName>
</protein>
<evidence type="ECO:0000313" key="6">
    <source>
        <dbReference type="Proteomes" id="UP000321764"/>
    </source>
</evidence>
<evidence type="ECO:0000256" key="3">
    <source>
        <dbReference type="SAM" id="SignalP"/>
    </source>
</evidence>
<dbReference type="EMBL" id="VKAD01000001">
    <property type="protein sequence ID" value="TXR54784.1"/>
    <property type="molecule type" value="Genomic_DNA"/>
</dbReference>
<organism evidence="5 6">
    <name type="scientific">Reinekea thalattae</name>
    <dbReference type="NCBI Taxonomy" id="2593301"/>
    <lineage>
        <taxon>Bacteria</taxon>
        <taxon>Pseudomonadati</taxon>
        <taxon>Pseudomonadota</taxon>
        <taxon>Gammaproteobacteria</taxon>
        <taxon>Oceanospirillales</taxon>
        <taxon>Saccharospirillaceae</taxon>
        <taxon>Reinekea</taxon>
    </lineage>
</organism>
<dbReference type="AlphaFoldDB" id="A0A5C8ZBG4"/>
<feature type="chain" id="PRO_5022901431" evidence="3">
    <location>
        <begin position="23"/>
        <end position="433"/>
    </location>
</feature>
<sequence>MSVHPSGLILVVFSLLASVVSADDQPNILLIIADDMGVDASACYSLGDQQANMPTIEAMCQRGKVFENAYAAPLCSPTRATIMSGQYGFRTGVGSAITKLNAQGLSTDTPSLFDLLADTDYSANVIGKWHLAGMDEGFDHPAALGVEEFWGLFSGSLKDYQHWTAVSAGKEESVNEYATTAITDQALSWIGEQQNPWFLWLAYTAPHTPFHLPPSDLHSATDLTGGTQADINKNPTAYYNAMLQALDTEIGRLLASMSADERENTIVMFIGDNGTPGRVARSVYGAKRAKGSIYEGGVHVPFIVSGPNIEPGRMTDLVQTSDLFSTIASLAGVRVSQPDSFDFSPALYGDKSARDYIYVEHFGVASSQQRANVYGWAIRQGDYKLLQKQDAESELYNLATDPYEHEDLFADGKSNQELVIEANIMAIYQAIKK</sequence>
<dbReference type="OrthoDB" id="9803751at2"/>
<dbReference type="PANTHER" id="PTHR42693">
    <property type="entry name" value="ARYLSULFATASE FAMILY MEMBER"/>
    <property type="match status" value="1"/>
</dbReference>
<feature type="domain" description="Sulfatase N-terminal" evidence="4">
    <location>
        <begin position="26"/>
        <end position="333"/>
    </location>
</feature>
<dbReference type="InterPro" id="IPR000917">
    <property type="entry name" value="Sulfatase_N"/>
</dbReference>
<dbReference type="RefSeq" id="WP_147714183.1">
    <property type="nucleotide sequence ID" value="NZ_VKAD01000001.1"/>
</dbReference>
<dbReference type="SUPFAM" id="SSF53649">
    <property type="entry name" value="Alkaline phosphatase-like"/>
    <property type="match status" value="1"/>
</dbReference>
<dbReference type="InterPro" id="IPR050738">
    <property type="entry name" value="Sulfatase"/>
</dbReference>
<evidence type="ECO:0000313" key="5">
    <source>
        <dbReference type="EMBL" id="TXR54784.1"/>
    </source>
</evidence>
<keyword evidence="2 5" id="KW-0378">Hydrolase</keyword>
<dbReference type="GO" id="GO:0016740">
    <property type="term" value="F:transferase activity"/>
    <property type="evidence" value="ECO:0007669"/>
    <property type="project" value="UniProtKB-KW"/>
</dbReference>
<dbReference type="Proteomes" id="UP000321764">
    <property type="component" value="Unassembled WGS sequence"/>
</dbReference>
<comment type="caution">
    <text evidence="5">The sequence shown here is derived from an EMBL/GenBank/DDBJ whole genome shotgun (WGS) entry which is preliminary data.</text>
</comment>
<dbReference type="Gene3D" id="3.40.720.10">
    <property type="entry name" value="Alkaline Phosphatase, subunit A"/>
    <property type="match status" value="1"/>
</dbReference>
<keyword evidence="6" id="KW-1185">Reference proteome</keyword>
<reference evidence="5 6" key="1">
    <citation type="submission" date="2019-07" db="EMBL/GenBank/DDBJ databases">
        <title>Reinekea sp. strain SSH23 genome sequencing and assembly.</title>
        <authorList>
            <person name="Kim I."/>
        </authorList>
    </citation>
    <scope>NUCLEOTIDE SEQUENCE [LARGE SCALE GENOMIC DNA]</scope>
    <source>
        <strain evidence="5 6">SSH23</strain>
    </source>
</reference>
<name>A0A5C8ZBG4_9GAMM</name>
<keyword evidence="5" id="KW-0808">Transferase</keyword>
<evidence type="ECO:0000256" key="2">
    <source>
        <dbReference type="ARBA" id="ARBA00022801"/>
    </source>
</evidence>
<dbReference type="Pfam" id="PF00884">
    <property type="entry name" value="Sulfatase"/>
    <property type="match status" value="1"/>
</dbReference>
<accession>A0A5C8ZBG4</accession>
<dbReference type="InterPro" id="IPR017850">
    <property type="entry name" value="Alkaline_phosphatase_core_sf"/>
</dbReference>
<proteinExistence type="inferred from homology"/>
<evidence type="ECO:0000256" key="1">
    <source>
        <dbReference type="ARBA" id="ARBA00008779"/>
    </source>
</evidence>
<dbReference type="Gene3D" id="3.30.1120.10">
    <property type="match status" value="1"/>
</dbReference>
<gene>
    <name evidence="5" type="ORF">FME95_09685</name>
</gene>
<evidence type="ECO:0000259" key="4">
    <source>
        <dbReference type="Pfam" id="PF00884"/>
    </source>
</evidence>
<dbReference type="PANTHER" id="PTHR42693:SF53">
    <property type="entry name" value="ENDO-4-O-SULFATASE"/>
    <property type="match status" value="1"/>
</dbReference>
<feature type="signal peptide" evidence="3">
    <location>
        <begin position="1"/>
        <end position="22"/>
    </location>
</feature>
<dbReference type="GO" id="GO:0004065">
    <property type="term" value="F:arylsulfatase activity"/>
    <property type="evidence" value="ECO:0007669"/>
    <property type="project" value="TreeGrafter"/>
</dbReference>